<protein>
    <submittedName>
        <fullName evidence="2">LytTR family transcriptional regulator</fullName>
    </submittedName>
</protein>
<dbReference type="Gene3D" id="2.20.25.10">
    <property type="match status" value="1"/>
</dbReference>
<dbReference type="Pfam" id="PF04397">
    <property type="entry name" value="LytTR"/>
    <property type="match status" value="1"/>
</dbReference>
<dbReference type="Proteomes" id="UP000266016">
    <property type="component" value="Unassembled WGS sequence"/>
</dbReference>
<gene>
    <name evidence="2" type="ORF">D1953_17940</name>
</gene>
<dbReference type="InterPro" id="IPR007492">
    <property type="entry name" value="LytTR_DNA-bd_dom"/>
</dbReference>
<name>A0A398AY80_9BACI</name>
<dbReference type="AlphaFoldDB" id="A0A398AY80"/>
<sequence>MENLVVCQITKLIEDWIPKEASVAIAVDNKYLDYYAGLHDIEIRPGQPIPTGSISERVFHRQGRVETFIDDSVFGISYYGIGYPVIGREGNAGVLTVILPPRYSLKKQTPLSFLIGKQGEFWTPIPVDQITHIEGNQKKTWFYTTAGQYTTNYTLKYLEEKLPDSFLRIHRSYIVNLSFINQIYRDIHSNLKVKLKSPEFSALTISQTYIPRVRQTLGF</sequence>
<dbReference type="PANTHER" id="PTHR37299:SF1">
    <property type="entry name" value="STAGE 0 SPORULATION PROTEIN A HOMOLOG"/>
    <property type="match status" value="1"/>
</dbReference>
<feature type="domain" description="HTH LytTR-type" evidence="1">
    <location>
        <begin position="124"/>
        <end position="219"/>
    </location>
</feature>
<dbReference type="EMBL" id="QWVS01000046">
    <property type="protein sequence ID" value="RID82525.1"/>
    <property type="molecule type" value="Genomic_DNA"/>
</dbReference>
<evidence type="ECO:0000259" key="1">
    <source>
        <dbReference type="PROSITE" id="PS50930"/>
    </source>
</evidence>
<proteinExistence type="predicted"/>
<dbReference type="PANTHER" id="PTHR37299">
    <property type="entry name" value="TRANSCRIPTIONAL REGULATOR-RELATED"/>
    <property type="match status" value="1"/>
</dbReference>
<dbReference type="SMART" id="SM00850">
    <property type="entry name" value="LytTR"/>
    <property type="match status" value="1"/>
</dbReference>
<evidence type="ECO:0000313" key="2">
    <source>
        <dbReference type="EMBL" id="RID82525.1"/>
    </source>
</evidence>
<dbReference type="Gene3D" id="2.40.50.40">
    <property type="match status" value="1"/>
</dbReference>
<dbReference type="GO" id="GO:0000156">
    <property type="term" value="F:phosphorelay response regulator activity"/>
    <property type="evidence" value="ECO:0007669"/>
    <property type="project" value="InterPro"/>
</dbReference>
<evidence type="ECO:0000313" key="3">
    <source>
        <dbReference type="Proteomes" id="UP000266016"/>
    </source>
</evidence>
<dbReference type="PROSITE" id="PS50930">
    <property type="entry name" value="HTH_LYTTR"/>
    <property type="match status" value="1"/>
</dbReference>
<dbReference type="RefSeq" id="WP_119118539.1">
    <property type="nucleotide sequence ID" value="NZ_QWVS01000046.1"/>
</dbReference>
<keyword evidence="3" id="KW-1185">Reference proteome</keyword>
<reference evidence="2 3" key="1">
    <citation type="submission" date="2018-08" db="EMBL/GenBank/DDBJ databases">
        <title>Bacillus jemisoniae sp. nov., Bacillus chryseoplanitiae sp. nov., Bacillus resnikiae sp. nov., and Bacillus frankliniae sp. nov., isolated from Viking spacecraft and associated surfaces.</title>
        <authorList>
            <person name="Seuylemezian A."/>
            <person name="Vaishampayan P."/>
        </authorList>
    </citation>
    <scope>NUCLEOTIDE SEQUENCE [LARGE SCALE GENOMIC DNA]</scope>
    <source>
        <strain evidence="2 3">MA001</strain>
    </source>
</reference>
<accession>A0A398AY80</accession>
<dbReference type="InterPro" id="IPR046947">
    <property type="entry name" value="LytR-like"/>
</dbReference>
<dbReference type="GO" id="GO:0003677">
    <property type="term" value="F:DNA binding"/>
    <property type="evidence" value="ECO:0007669"/>
    <property type="project" value="InterPro"/>
</dbReference>
<comment type="caution">
    <text evidence="2">The sequence shown here is derived from an EMBL/GenBank/DDBJ whole genome shotgun (WGS) entry which is preliminary data.</text>
</comment>
<organism evidence="2 3">
    <name type="scientific">Peribacillus asahii</name>
    <dbReference type="NCBI Taxonomy" id="228899"/>
    <lineage>
        <taxon>Bacteria</taxon>
        <taxon>Bacillati</taxon>
        <taxon>Bacillota</taxon>
        <taxon>Bacilli</taxon>
        <taxon>Bacillales</taxon>
        <taxon>Bacillaceae</taxon>
        <taxon>Peribacillus</taxon>
    </lineage>
</organism>